<evidence type="ECO:0000313" key="2">
    <source>
        <dbReference type="EMBL" id="OLP99212.1"/>
    </source>
</evidence>
<dbReference type="Proteomes" id="UP000186817">
    <property type="component" value="Unassembled WGS sequence"/>
</dbReference>
<dbReference type="OrthoDB" id="472525at2759"/>
<comment type="caution">
    <text evidence="2">The sequence shown here is derived from an EMBL/GenBank/DDBJ whole genome shotgun (WGS) entry which is preliminary data.</text>
</comment>
<organism evidence="2 3">
    <name type="scientific">Symbiodinium microadriaticum</name>
    <name type="common">Dinoflagellate</name>
    <name type="synonym">Zooxanthella microadriatica</name>
    <dbReference type="NCBI Taxonomy" id="2951"/>
    <lineage>
        <taxon>Eukaryota</taxon>
        <taxon>Sar</taxon>
        <taxon>Alveolata</taxon>
        <taxon>Dinophyceae</taxon>
        <taxon>Suessiales</taxon>
        <taxon>Symbiodiniaceae</taxon>
        <taxon>Symbiodinium</taxon>
    </lineage>
</organism>
<sequence length="343" mass="38118">MGKVKLFPSQTYDVKQPRDPVVCRAPSNGILCAPSASGKTVLLVSMILEQYRGCFECVYIQSTPRLRNQLELDALVEELSAMMPKDVLYGMYRESTREKYSFWYVNMRAPKEDMFWVRFDRKFLVNDHGESAEPSGGQISDSTGSEKSTGRSPANPQLNWAVLPIGAYTGARLASWISSNYASATYVESTNEIGVAYDGNRRILNDYEIRSLFPGTGSYPAGATPSRPLSINHLLGPSFIDSALQIFTFVTMNPYSELLLRCSTLATAADIKGPLGQDIICKMVIDKGIGNIMQTRTDEGHFVKLHGPITLRTLRFKLRDVDGNVVNTRGTSVSFAIFLDYDQ</sequence>
<accession>A0A1Q9DVL5</accession>
<feature type="region of interest" description="Disordered" evidence="1">
    <location>
        <begin position="129"/>
        <end position="155"/>
    </location>
</feature>
<protein>
    <submittedName>
        <fullName evidence="2">Uncharacterized protein</fullName>
    </submittedName>
</protein>
<evidence type="ECO:0000313" key="3">
    <source>
        <dbReference type="Proteomes" id="UP000186817"/>
    </source>
</evidence>
<proteinExistence type="predicted"/>
<keyword evidence="3" id="KW-1185">Reference proteome</keyword>
<dbReference type="AlphaFoldDB" id="A0A1Q9DVL5"/>
<feature type="compositionally biased region" description="Polar residues" evidence="1">
    <location>
        <begin position="137"/>
        <end position="155"/>
    </location>
</feature>
<reference evidence="2 3" key="1">
    <citation type="submission" date="2016-02" db="EMBL/GenBank/DDBJ databases">
        <title>Genome analysis of coral dinoflagellate symbionts highlights evolutionary adaptations to a symbiotic lifestyle.</title>
        <authorList>
            <person name="Aranda M."/>
            <person name="Li Y."/>
            <person name="Liew Y.J."/>
            <person name="Baumgarten S."/>
            <person name="Simakov O."/>
            <person name="Wilson M."/>
            <person name="Piel J."/>
            <person name="Ashoor H."/>
            <person name="Bougouffa S."/>
            <person name="Bajic V.B."/>
            <person name="Ryu T."/>
            <person name="Ravasi T."/>
            <person name="Bayer T."/>
            <person name="Micklem G."/>
            <person name="Kim H."/>
            <person name="Bhak J."/>
            <person name="Lajeunesse T.C."/>
            <person name="Voolstra C.R."/>
        </authorList>
    </citation>
    <scope>NUCLEOTIDE SEQUENCE [LARGE SCALE GENOMIC DNA]</scope>
    <source>
        <strain evidence="2 3">CCMP2467</strain>
    </source>
</reference>
<dbReference type="EMBL" id="LSRX01000370">
    <property type="protein sequence ID" value="OLP99212.1"/>
    <property type="molecule type" value="Genomic_DNA"/>
</dbReference>
<gene>
    <name evidence="2" type="ORF">AK812_SmicGene18255</name>
</gene>
<name>A0A1Q9DVL5_SYMMI</name>
<evidence type="ECO:0000256" key="1">
    <source>
        <dbReference type="SAM" id="MobiDB-lite"/>
    </source>
</evidence>